<dbReference type="PANTHER" id="PTHR12532">
    <property type="entry name" value="TRANSLATIONAL ACTIVATOR OF CYTOCHROME C OXIDASE 1"/>
    <property type="match status" value="1"/>
</dbReference>
<evidence type="ECO:0000259" key="3">
    <source>
        <dbReference type="Pfam" id="PF20772"/>
    </source>
</evidence>
<keyword evidence="5" id="KW-1185">Reference proteome</keyword>
<feature type="domain" description="TACO1/YebC-like N-terminal" evidence="3">
    <location>
        <begin position="36"/>
        <end position="107"/>
    </location>
</feature>
<dbReference type="AlphaFoldDB" id="A0A9P8CDR8"/>
<dbReference type="InterPro" id="IPR048300">
    <property type="entry name" value="TACO1_YebC-like_2nd/3rd_dom"/>
</dbReference>
<gene>
    <name evidence="4" type="ORF">BJ878DRAFT_463189</name>
</gene>
<dbReference type="InterPro" id="IPR049083">
    <property type="entry name" value="TACO1_YebC_N"/>
</dbReference>
<sequence>MAAFSRGLKLFGPTWEPVYIRYLPFSTTAGTQSGHSRWSKIKHDKGAVDAKKNVQRSVYAREIALCSKLYGGDINHNHRLAALCANARKAGFPKASMDAAIARGQGKSTTGAVLKALSLEVILPSTVAMIIEVETDNVARTQMELRMLIKWHKGTVTPTSYLFQKRGQIIFEKDAKSLKADDVLDEAIEAGAEDVEETDGGNIVVWTDAGSTTATAEKLKESLGLKVGSMEIVWDRNEDTSVRIDEVNAQSMSALLEALDDNSEVQAVYANVLQGELSDEAWGCIEDKLAA</sequence>
<dbReference type="InterPro" id="IPR026564">
    <property type="entry name" value="Transcrip_reg_TACO1-like_dom3"/>
</dbReference>
<comment type="similarity">
    <text evidence="1">Belongs to the TACO1 family.</text>
</comment>
<dbReference type="GO" id="GO:0005739">
    <property type="term" value="C:mitochondrion"/>
    <property type="evidence" value="ECO:0007669"/>
    <property type="project" value="TreeGrafter"/>
</dbReference>
<evidence type="ECO:0000256" key="1">
    <source>
        <dbReference type="ARBA" id="ARBA00008724"/>
    </source>
</evidence>
<proteinExistence type="inferred from homology"/>
<accession>A0A9P8CDR8</accession>
<evidence type="ECO:0000259" key="2">
    <source>
        <dbReference type="Pfam" id="PF01709"/>
    </source>
</evidence>
<dbReference type="EMBL" id="MU254012">
    <property type="protein sequence ID" value="KAG9243027.1"/>
    <property type="molecule type" value="Genomic_DNA"/>
</dbReference>
<dbReference type="InterPro" id="IPR017856">
    <property type="entry name" value="Integrase-like_N"/>
</dbReference>
<comment type="caution">
    <text evidence="4">The sequence shown here is derived from an EMBL/GenBank/DDBJ whole genome shotgun (WGS) entry which is preliminary data.</text>
</comment>
<dbReference type="OrthoDB" id="2017544at2759"/>
<dbReference type="PANTHER" id="PTHR12532:SF0">
    <property type="entry name" value="TRANSLATIONAL ACTIVATOR OF CYTOCHROME C OXIDASE 1"/>
    <property type="match status" value="1"/>
</dbReference>
<reference evidence="4" key="1">
    <citation type="journal article" date="2021" name="IMA Fungus">
        <title>Genomic characterization of three marine fungi, including Emericellopsis atlantica sp. nov. with signatures of a generalist lifestyle and marine biomass degradation.</title>
        <authorList>
            <person name="Hagestad O.C."/>
            <person name="Hou L."/>
            <person name="Andersen J.H."/>
            <person name="Hansen E.H."/>
            <person name="Altermark B."/>
            <person name="Li C."/>
            <person name="Kuhnert E."/>
            <person name="Cox R.J."/>
            <person name="Crous P.W."/>
            <person name="Spatafora J.W."/>
            <person name="Lail K."/>
            <person name="Amirebrahimi M."/>
            <person name="Lipzen A."/>
            <person name="Pangilinan J."/>
            <person name="Andreopoulos W."/>
            <person name="Hayes R.D."/>
            <person name="Ng V."/>
            <person name="Grigoriev I.V."/>
            <person name="Jackson S.A."/>
            <person name="Sutton T.D.S."/>
            <person name="Dobson A.D.W."/>
            <person name="Rama T."/>
        </authorList>
    </citation>
    <scope>NUCLEOTIDE SEQUENCE</scope>
    <source>
        <strain evidence="4">TRa3180A</strain>
    </source>
</reference>
<evidence type="ECO:0000313" key="5">
    <source>
        <dbReference type="Proteomes" id="UP000887226"/>
    </source>
</evidence>
<name>A0A9P8CDR8_9HELO</name>
<dbReference type="Pfam" id="PF20772">
    <property type="entry name" value="TACO1_YebC_N"/>
    <property type="match status" value="1"/>
</dbReference>
<dbReference type="SUPFAM" id="SSF75625">
    <property type="entry name" value="YebC-like"/>
    <property type="match status" value="1"/>
</dbReference>
<dbReference type="InterPro" id="IPR002876">
    <property type="entry name" value="Transcrip_reg_TACO1-like"/>
</dbReference>
<dbReference type="Pfam" id="PF01709">
    <property type="entry name" value="Transcrip_reg"/>
    <property type="match status" value="1"/>
</dbReference>
<dbReference type="Gene3D" id="1.10.10.200">
    <property type="match status" value="1"/>
</dbReference>
<protein>
    <submittedName>
        <fullName evidence="4">Transcriptional regulator TACO1-like protein</fullName>
    </submittedName>
</protein>
<evidence type="ECO:0000313" key="4">
    <source>
        <dbReference type="EMBL" id="KAG9243027.1"/>
    </source>
</evidence>
<dbReference type="InterPro" id="IPR029072">
    <property type="entry name" value="YebC-like"/>
</dbReference>
<dbReference type="Proteomes" id="UP000887226">
    <property type="component" value="Unassembled WGS sequence"/>
</dbReference>
<dbReference type="Gene3D" id="3.30.70.980">
    <property type="match status" value="2"/>
</dbReference>
<organism evidence="4 5">
    <name type="scientific">Calycina marina</name>
    <dbReference type="NCBI Taxonomy" id="1763456"/>
    <lineage>
        <taxon>Eukaryota</taxon>
        <taxon>Fungi</taxon>
        <taxon>Dikarya</taxon>
        <taxon>Ascomycota</taxon>
        <taxon>Pezizomycotina</taxon>
        <taxon>Leotiomycetes</taxon>
        <taxon>Helotiales</taxon>
        <taxon>Pezizellaceae</taxon>
        <taxon>Calycina</taxon>
    </lineage>
</organism>
<feature type="domain" description="TACO1/YebC-like second and third" evidence="2">
    <location>
        <begin position="117"/>
        <end position="272"/>
    </location>
</feature>